<sequence length="177" mass="20516">MSNQSWAWRSSNLAIEQTLMRSLKNTGCLSRGSGYNEVMQNCWTLSAPVTSEYNRAMQDFPELAYTTSPQHKDSTEMRIKRDASDIKKCRQGLKPAHPTQLILFEKHCQLDSGWISCESSCISGDWEQDHKRNYWKVDLCFMNLREQTNTKILGIAPLLRLLKTVLFILLFYLSISW</sequence>
<evidence type="ECO:0000313" key="2">
    <source>
        <dbReference type="EMBL" id="KAH3789073.1"/>
    </source>
</evidence>
<evidence type="ECO:0000256" key="1">
    <source>
        <dbReference type="SAM" id="Phobius"/>
    </source>
</evidence>
<proteinExistence type="predicted"/>
<protein>
    <submittedName>
        <fullName evidence="2">Uncharacterized protein</fullName>
    </submittedName>
</protein>
<organism evidence="2 3">
    <name type="scientific">Dreissena polymorpha</name>
    <name type="common">Zebra mussel</name>
    <name type="synonym">Mytilus polymorpha</name>
    <dbReference type="NCBI Taxonomy" id="45954"/>
    <lineage>
        <taxon>Eukaryota</taxon>
        <taxon>Metazoa</taxon>
        <taxon>Spiralia</taxon>
        <taxon>Lophotrochozoa</taxon>
        <taxon>Mollusca</taxon>
        <taxon>Bivalvia</taxon>
        <taxon>Autobranchia</taxon>
        <taxon>Heteroconchia</taxon>
        <taxon>Euheterodonta</taxon>
        <taxon>Imparidentia</taxon>
        <taxon>Neoheterodontei</taxon>
        <taxon>Myida</taxon>
        <taxon>Dreissenoidea</taxon>
        <taxon>Dreissenidae</taxon>
        <taxon>Dreissena</taxon>
    </lineage>
</organism>
<dbReference type="EMBL" id="JAIWYP010000008">
    <property type="protein sequence ID" value="KAH3789073.1"/>
    <property type="molecule type" value="Genomic_DNA"/>
</dbReference>
<dbReference type="AlphaFoldDB" id="A0A9D4F115"/>
<reference evidence="2" key="1">
    <citation type="journal article" date="2019" name="bioRxiv">
        <title>The Genome of the Zebra Mussel, Dreissena polymorpha: A Resource for Invasive Species Research.</title>
        <authorList>
            <person name="McCartney M.A."/>
            <person name="Auch B."/>
            <person name="Kono T."/>
            <person name="Mallez S."/>
            <person name="Zhang Y."/>
            <person name="Obille A."/>
            <person name="Becker A."/>
            <person name="Abrahante J.E."/>
            <person name="Garbe J."/>
            <person name="Badalamenti J.P."/>
            <person name="Herman A."/>
            <person name="Mangelson H."/>
            <person name="Liachko I."/>
            <person name="Sullivan S."/>
            <person name="Sone E.D."/>
            <person name="Koren S."/>
            <person name="Silverstein K.A.T."/>
            <person name="Beckman K.B."/>
            <person name="Gohl D.M."/>
        </authorList>
    </citation>
    <scope>NUCLEOTIDE SEQUENCE</scope>
    <source>
        <strain evidence="2">Duluth1</strain>
        <tissue evidence="2">Whole animal</tissue>
    </source>
</reference>
<keyword evidence="1" id="KW-0472">Membrane</keyword>
<evidence type="ECO:0000313" key="3">
    <source>
        <dbReference type="Proteomes" id="UP000828390"/>
    </source>
</evidence>
<comment type="caution">
    <text evidence="2">The sequence shown here is derived from an EMBL/GenBank/DDBJ whole genome shotgun (WGS) entry which is preliminary data.</text>
</comment>
<gene>
    <name evidence="2" type="ORF">DPMN_167241</name>
</gene>
<accession>A0A9D4F115</accession>
<keyword evidence="3" id="KW-1185">Reference proteome</keyword>
<feature type="transmembrane region" description="Helical" evidence="1">
    <location>
        <begin position="152"/>
        <end position="175"/>
    </location>
</feature>
<keyword evidence="1" id="KW-0812">Transmembrane</keyword>
<keyword evidence="1" id="KW-1133">Transmembrane helix</keyword>
<name>A0A9D4F115_DREPO</name>
<dbReference type="Proteomes" id="UP000828390">
    <property type="component" value="Unassembled WGS sequence"/>
</dbReference>
<reference evidence="2" key="2">
    <citation type="submission" date="2020-11" db="EMBL/GenBank/DDBJ databases">
        <authorList>
            <person name="McCartney M.A."/>
            <person name="Auch B."/>
            <person name="Kono T."/>
            <person name="Mallez S."/>
            <person name="Becker A."/>
            <person name="Gohl D.M."/>
            <person name="Silverstein K.A.T."/>
            <person name="Koren S."/>
            <person name="Bechman K.B."/>
            <person name="Herman A."/>
            <person name="Abrahante J.E."/>
            <person name="Garbe J."/>
        </authorList>
    </citation>
    <scope>NUCLEOTIDE SEQUENCE</scope>
    <source>
        <strain evidence="2">Duluth1</strain>
        <tissue evidence="2">Whole animal</tissue>
    </source>
</reference>